<reference evidence="1 2" key="1">
    <citation type="journal article" date="2022" name="Nat. Ecol. Evol.">
        <title>A masculinizing supergene underlies an exaggerated male reproductive morph in a spider.</title>
        <authorList>
            <person name="Hendrickx F."/>
            <person name="De Corte Z."/>
            <person name="Sonet G."/>
            <person name="Van Belleghem S.M."/>
            <person name="Kostlbacher S."/>
            <person name="Vangestel C."/>
        </authorList>
    </citation>
    <scope>NUCLEOTIDE SEQUENCE [LARGE SCALE GENOMIC DNA]</scope>
    <source>
        <strain evidence="1">W744_W776</strain>
    </source>
</reference>
<proteinExistence type="predicted"/>
<organism evidence="1 2">
    <name type="scientific">Oedothorax gibbosus</name>
    <dbReference type="NCBI Taxonomy" id="931172"/>
    <lineage>
        <taxon>Eukaryota</taxon>
        <taxon>Metazoa</taxon>
        <taxon>Ecdysozoa</taxon>
        <taxon>Arthropoda</taxon>
        <taxon>Chelicerata</taxon>
        <taxon>Arachnida</taxon>
        <taxon>Araneae</taxon>
        <taxon>Araneomorphae</taxon>
        <taxon>Entelegynae</taxon>
        <taxon>Araneoidea</taxon>
        <taxon>Linyphiidae</taxon>
        <taxon>Erigoninae</taxon>
        <taxon>Oedothorax</taxon>
    </lineage>
</organism>
<keyword evidence="2" id="KW-1185">Reference proteome</keyword>
<gene>
    <name evidence="1" type="ORF">JTE90_003131</name>
</gene>
<dbReference type="Proteomes" id="UP000827092">
    <property type="component" value="Unassembled WGS sequence"/>
</dbReference>
<name>A0AAV6VER0_9ARAC</name>
<sequence>MKNFLNRLSTLHLRLVSNFYIVIDPCTTLDDSCSTVSRYNVVSPNVIQQSCLLQVFNFTSFSGALEAIYNGLIWRRFQQTDSRINGFNTEICLYPVFIKLDNGHQHCVDLFFKKSHFASENRVQESHPEEVFSKRCRQVSRP</sequence>
<dbReference type="AlphaFoldDB" id="A0AAV6VER0"/>
<accession>A0AAV6VER0</accession>
<evidence type="ECO:0000313" key="1">
    <source>
        <dbReference type="EMBL" id="KAG8194661.1"/>
    </source>
</evidence>
<evidence type="ECO:0000313" key="2">
    <source>
        <dbReference type="Proteomes" id="UP000827092"/>
    </source>
</evidence>
<protein>
    <submittedName>
        <fullName evidence="1">Uncharacterized protein</fullName>
    </submittedName>
</protein>
<dbReference type="EMBL" id="JAFNEN010000101">
    <property type="protein sequence ID" value="KAG8194661.1"/>
    <property type="molecule type" value="Genomic_DNA"/>
</dbReference>
<comment type="caution">
    <text evidence="1">The sequence shown here is derived from an EMBL/GenBank/DDBJ whole genome shotgun (WGS) entry which is preliminary data.</text>
</comment>